<comment type="caution">
    <text evidence="2">The sequence shown here is derived from an EMBL/GenBank/DDBJ whole genome shotgun (WGS) entry which is preliminary data.</text>
</comment>
<evidence type="ECO:0000256" key="1">
    <source>
        <dbReference type="SAM" id="MobiDB-lite"/>
    </source>
</evidence>
<proteinExistence type="predicted"/>
<organism evidence="2 3">
    <name type="scientific">Smittium megazygosporum</name>
    <dbReference type="NCBI Taxonomy" id="133381"/>
    <lineage>
        <taxon>Eukaryota</taxon>
        <taxon>Fungi</taxon>
        <taxon>Fungi incertae sedis</taxon>
        <taxon>Zoopagomycota</taxon>
        <taxon>Kickxellomycotina</taxon>
        <taxon>Harpellomycetes</taxon>
        <taxon>Harpellales</taxon>
        <taxon>Legeriomycetaceae</taxon>
        <taxon>Smittium</taxon>
    </lineage>
</organism>
<accession>A0A2T9ZAI3</accession>
<reference evidence="2 3" key="1">
    <citation type="journal article" date="2018" name="MBio">
        <title>Comparative Genomics Reveals the Core Gene Toolbox for the Fungus-Insect Symbiosis.</title>
        <authorList>
            <person name="Wang Y."/>
            <person name="Stata M."/>
            <person name="Wang W."/>
            <person name="Stajich J.E."/>
            <person name="White M.M."/>
            <person name="Moncalvo J.M."/>
        </authorList>
    </citation>
    <scope>NUCLEOTIDE SEQUENCE [LARGE SCALE GENOMIC DNA]</scope>
    <source>
        <strain evidence="2 3">SC-DP-2</strain>
    </source>
</reference>
<dbReference type="AlphaFoldDB" id="A0A2T9ZAI3"/>
<gene>
    <name evidence="2" type="ORF">BB560_004009</name>
</gene>
<keyword evidence="3" id="KW-1185">Reference proteome</keyword>
<dbReference type="Proteomes" id="UP000245609">
    <property type="component" value="Unassembled WGS sequence"/>
</dbReference>
<protein>
    <submittedName>
        <fullName evidence="2">Uncharacterized protein</fullName>
    </submittedName>
</protein>
<evidence type="ECO:0000313" key="2">
    <source>
        <dbReference type="EMBL" id="PVV01570.1"/>
    </source>
</evidence>
<dbReference type="EMBL" id="MBFS01000982">
    <property type="protein sequence ID" value="PVV01570.1"/>
    <property type="molecule type" value="Genomic_DNA"/>
</dbReference>
<feature type="region of interest" description="Disordered" evidence="1">
    <location>
        <begin position="1"/>
        <end position="22"/>
    </location>
</feature>
<sequence>MDNGKQAEYQEHTDEGLASSINSDTSTEQDVWKLDLEYIEAYVKLLESEQLKMDKSLEIDYASFTKEEIWEIKHKIELNLSGVLNITVESTEILLHSFKWNQIQLLLGVIQEGEAFFEKREEYFAKYNLF</sequence>
<name>A0A2T9ZAI3_9FUNG</name>
<evidence type="ECO:0000313" key="3">
    <source>
        <dbReference type="Proteomes" id="UP000245609"/>
    </source>
</evidence>